<dbReference type="Proteomes" id="UP000054350">
    <property type="component" value="Unassembled WGS sequence"/>
</dbReference>
<evidence type="ECO:0000313" key="2">
    <source>
        <dbReference type="Proteomes" id="UP000054350"/>
    </source>
</evidence>
<dbReference type="AlphaFoldDB" id="A0A0L0S7Z2"/>
<reference evidence="2" key="2">
    <citation type="submission" date="2009-11" db="EMBL/GenBank/DDBJ databases">
        <title>The Genome Sequence of Allomyces macrogynus strain ATCC 38327.</title>
        <authorList>
            <consortium name="The Broad Institute Genome Sequencing Platform"/>
            <person name="Russ C."/>
            <person name="Cuomo C."/>
            <person name="Shea T."/>
            <person name="Young S.K."/>
            <person name="Zeng Q."/>
            <person name="Koehrsen M."/>
            <person name="Haas B."/>
            <person name="Borodovsky M."/>
            <person name="Guigo R."/>
            <person name="Alvarado L."/>
            <person name="Berlin A."/>
            <person name="Borenstein D."/>
            <person name="Chen Z."/>
            <person name="Engels R."/>
            <person name="Freedman E."/>
            <person name="Gellesch M."/>
            <person name="Goldberg J."/>
            <person name="Griggs A."/>
            <person name="Gujja S."/>
            <person name="Heiman D."/>
            <person name="Hepburn T."/>
            <person name="Howarth C."/>
            <person name="Jen D."/>
            <person name="Larson L."/>
            <person name="Lewis B."/>
            <person name="Mehta T."/>
            <person name="Park D."/>
            <person name="Pearson M."/>
            <person name="Roberts A."/>
            <person name="Saif S."/>
            <person name="Shenoy N."/>
            <person name="Sisk P."/>
            <person name="Stolte C."/>
            <person name="Sykes S."/>
            <person name="Walk T."/>
            <person name="White J."/>
            <person name="Yandava C."/>
            <person name="Burger G."/>
            <person name="Gray M.W."/>
            <person name="Holland P.W.H."/>
            <person name="King N."/>
            <person name="Lang F.B.F."/>
            <person name="Roger A.J."/>
            <person name="Ruiz-Trillo I."/>
            <person name="Lander E."/>
            <person name="Nusbaum C."/>
        </authorList>
    </citation>
    <scope>NUCLEOTIDE SEQUENCE [LARGE SCALE GENOMIC DNA]</scope>
    <source>
        <strain evidence="2">ATCC 38327</strain>
    </source>
</reference>
<reference evidence="1 2" key="1">
    <citation type="submission" date="2009-11" db="EMBL/GenBank/DDBJ databases">
        <title>Annotation of Allomyces macrogynus ATCC 38327.</title>
        <authorList>
            <consortium name="The Broad Institute Genome Sequencing Platform"/>
            <person name="Russ C."/>
            <person name="Cuomo C."/>
            <person name="Burger G."/>
            <person name="Gray M.W."/>
            <person name="Holland P.W.H."/>
            <person name="King N."/>
            <person name="Lang F.B.F."/>
            <person name="Roger A.J."/>
            <person name="Ruiz-Trillo I."/>
            <person name="Young S.K."/>
            <person name="Zeng Q."/>
            <person name="Gargeya S."/>
            <person name="Fitzgerald M."/>
            <person name="Haas B."/>
            <person name="Abouelleil A."/>
            <person name="Alvarado L."/>
            <person name="Arachchi H.M."/>
            <person name="Berlin A."/>
            <person name="Chapman S.B."/>
            <person name="Gearin G."/>
            <person name="Goldberg J."/>
            <person name="Griggs A."/>
            <person name="Gujja S."/>
            <person name="Hansen M."/>
            <person name="Heiman D."/>
            <person name="Howarth C."/>
            <person name="Larimer J."/>
            <person name="Lui A."/>
            <person name="MacDonald P.J.P."/>
            <person name="McCowen C."/>
            <person name="Montmayeur A."/>
            <person name="Murphy C."/>
            <person name="Neiman D."/>
            <person name="Pearson M."/>
            <person name="Priest M."/>
            <person name="Roberts A."/>
            <person name="Saif S."/>
            <person name="Shea T."/>
            <person name="Sisk P."/>
            <person name="Stolte C."/>
            <person name="Sykes S."/>
            <person name="Wortman J."/>
            <person name="Nusbaum C."/>
            <person name="Birren B."/>
        </authorList>
    </citation>
    <scope>NUCLEOTIDE SEQUENCE [LARGE SCALE GENOMIC DNA]</scope>
    <source>
        <strain evidence="1 2">ATCC 38327</strain>
    </source>
</reference>
<dbReference type="OrthoDB" id="407325at2759"/>
<organism evidence="1 2">
    <name type="scientific">Allomyces macrogynus (strain ATCC 38327)</name>
    <name type="common">Allomyces javanicus var. macrogynus</name>
    <dbReference type="NCBI Taxonomy" id="578462"/>
    <lineage>
        <taxon>Eukaryota</taxon>
        <taxon>Fungi</taxon>
        <taxon>Fungi incertae sedis</taxon>
        <taxon>Blastocladiomycota</taxon>
        <taxon>Blastocladiomycetes</taxon>
        <taxon>Blastocladiales</taxon>
        <taxon>Blastocladiaceae</taxon>
        <taxon>Allomyces</taxon>
    </lineage>
</organism>
<dbReference type="PANTHER" id="PTHR14614">
    <property type="entry name" value="HEPATOCELLULAR CARCINOMA-ASSOCIATED ANTIGEN"/>
    <property type="match status" value="1"/>
</dbReference>
<dbReference type="PANTHER" id="PTHR14614:SF109">
    <property type="entry name" value="RIBOSOMAL LYSINE N-METHYLTRANSFERASE 5"/>
    <property type="match status" value="1"/>
</dbReference>
<accession>A0A0L0S7Z2</accession>
<name>A0A0L0S7Z2_ALLM3</name>
<dbReference type="Gene3D" id="3.40.50.150">
    <property type="entry name" value="Vaccinia Virus protein VP39"/>
    <property type="match status" value="1"/>
</dbReference>
<dbReference type="InterPro" id="IPR029063">
    <property type="entry name" value="SAM-dependent_MTases_sf"/>
</dbReference>
<dbReference type="Pfam" id="PF10294">
    <property type="entry name" value="Methyltransf_16"/>
    <property type="match status" value="1"/>
</dbReference>
<gene>
    <name evidence="1" type="ORF">AMAG_18280</name>
</gene>
<proteinExistence type="predicted"/>
<dbReference type="SUPFAM" id="SSF53335">
    <property type="entry name" value="S-adenosyl-L-methionine-dependent methyltransferases"/>
    <property type="match status" value="1"/>
</dbReference>
<sequence length="316" mass="33944">MTATTIQGGSTSVDAKPDMIDVPVLAAECAAQLPAREIDVDPYADRTGDDDCAGEYAGLADSATELSPLVVREDPTSHSARGALKAASFATANRDWARAFPSLVQDARARPLRIVELGAGVGAVGLGLAQILPTAQVVLADLALPLLCEYASAAYPVAEPTAASTTLGTQGHMVVQHLSFYDYLPPTSAPRTPKQFNDRAPPLSTLVFHPTATRSVRRFVPGERPVDLIVFSDLILWAPLHAPLVATLVATLCSLTAAHPHAYIAFAYERRDFEKEVPFFRAVDVDHFFFNVPDAELHPQWQPDLVKVGTINQPEA</sequence>
<dbReference type="InterPro" id="IPR019410">
    <property type="entry name" value="Methyltransf_16"/>
</dbReference>
<protein>
    <submittedName>
        <fullName evidence="1">Uncharacterized protein</fullName>
    </submittedName>
</protein>
<keyword evidence="2" id="KW-1185">Reference proteome</keyword>
<dbReference type="EMBL" id="GG745333">
    <property type="protein sequence ID" value="KNE58617.1"/>
    <property type="molecule type" value="Genomic_DNA"/>
</dbReference>
<dbReference type="VEuPathDB" id="FungiDB:AMAG_18280"/>
<evidence type="ECO:0000313" key="1">
    <source>
        <dbReference type="EMBL" id="KNE58617.1"/>
    </source>
</evidence>